<dbReference type="GO" id="GO:0005829">
    <property type="term" value="C:cytosol"/>
    <property type="evidence" value="ECO:0007669"/>
    <property type="project" value="TreeGrafter"/>
</dbReference>
<comment type="similarity">
    <text evidence="6">Belongs to the methyltransferase superfamily. RNA methyltransferase RsmG family.</text>
</comment>
<dbReference type="Pfam" id="PF02527">
    <property type="entry name" value="GidB"/>
    <property type="match status" value="1"/>
</dbReference>
<evidence type="ECO:0000256" key="3">
    <source>
        <dbReference type="ARBA" id="ARBA00022603"/>
    </source>
</evidence>
<comment type="caution">
    <text evidence="7">The sequence shown here is derived from an EMBL/GenBank/DDBJ whole genome shotgun (WGS) entry which is preliminary data.</text>
</comment>
<dbReference type="NCBIfam" id="TIGR00138">
    <property type="entry name" value="rsmG_gidB"/>
    <property type="match status" value="1"/>
</dbReference>
<protein>
    <recommendedName>
        <fullName evidence="6">Ribosomal RNA small subunit methyltransferase G</fullName>
        <ecNumber evidence="6">2.1.1.-</ecNumber>
    </recommendedName>
    <alternativeName>
        <fullName evidence="6">16S rRNA 7-methylguanosine methyltransferase</fullName>
        <shortName evidence="6">16S rRNA m7G methyltransferase</shortName>
    </alternativeName>
</protein>
<comment type="caution">
    <text evidence="6">Lacks conserved residue(s) required for the propagation of feature annotation.</text>
</comment>
<dbReference type="PANTHER" id="PTHR31760">
    <property type="entry name" value="S-ADENOSYL-L-METHIONINE-DEPENDENT METHYLTRANSFERASES SUPERFAMILY PROTEIN"/>
    <property type="match status" value="1"/>
</dbReference>
<dbReference type="EC" id="2.1.1.-" evidence="6"/>
<dbReference type="OrthoDB" id="9808773at2"/>
<gene>
    <name evidence="6" type="primary">rsmG</name>
    <name evidence="7" type="ORF">QD47_25145</name>
</gene>
<evidence type="ECO:0000313" key="8">
    <source>
        <dbReference type="Proteomes" id="UP000032534"/>
    </source>
</evidence>
<feature type="binding site" evidence="6">
    <location>
        <begin position="130"/>
        <end position="131"/>
    </location>
    <ligand>
        <name>S-adenosyl-L-methionine</name>
        <dbReference type="ChEBI" id="CHEBI:59789"/>
    </ligand>
</feature>
<dbReference type="RefSeq" id="WP_044648681.1">
    <property type="nucleotide sequence ID" value="NZ_JTHP01000072.1"/>
</dbReference>
<accession>A0A0D7WV02</accession>
<proteinExistence type="inferred from homology"/>
<evidence type="ECO:0000256" key="6">
    <source>
        <dbReference type="HAMAP-Rule" id="MF_00074"/>
    </source>
</evidence>
<dbReference type="AlphaFoldDB" id="A0A0D7WV02"/>
<dbReference type="Gene3D" id="3.40.50.150">
    <property type="entry name" value="Vaccinia Virus protein VP39"/>
    <property type="match status" value="1"/>
</dbReference>
<dbReference type="FunFam" id="3.40.50.150:FF:000041">
    <property type="entry name" value="Ribosomal RNA small subunit methyltransferase G"/>
    <property type="match status" value="1"/>
</dbReference>
<dbReference type="HAMAP" id="MF_00074">
    <property type="entry name" value="16SrRNA_methyltr_G"/>
    <property type="match status" value="1"/>
</dbReference>
<keyword evidence="1 6" id="KW-0963">Cytoplasm</keyword>
<feature type="binding site" evidence="6">
    <location>
        <position position="149"/>
    </location>
    <ligand>
        <name>S-adenosyl-L-methionine</name>
        <dbReference type="ChEBI" id="CHEBI:59789"/>
    </ligand>
</feature>
<keyword evidence="3 6" id="KW-0489">Methyltransferase</keyword>
<evidence type="ECO:0000256" key="2">
    <source>
        <dbReference type="ARBA" id="ARBA00022552"/>
    </source>
</evidence>
<keyword evidence="2 6" id="KW-0698">rRNA processing</keyword>
<dbReference type="GO" id="GO:0070043">
    <property type="term" value="F:rRNA (guanine-N7-)-methyltransferase activity"/>
    <property type="evidence" value="ECO:0007669"/>
    <property type="project" value="UniProtKB-UniRule"/>
</dbReference>
<reference evidence="7 8" key="1">
    <citation type="submission" date="2014-11" db="EMBL/GenBank/DDBJ databases">
        <title>Draft Genome Sequences of Paenibacillus polymyxa NRRL B-30509 and Paenibacillus terrae NRRL B-30644, Strains from a Poultry Environment that Produce Tridecaptin A and Paenicidins.</title>
        <authorList>
            <person name="van Belkum M.J."/>
            <person name="Lohans C.T."/>
            <person name="Vederas J.C."/>
        </authorList>
    </citation>
    <scope>NUCLEOTIDE SEQUENCE [LARGE SCALE GENOMIC DNA]</scope>
    <source>
        <strain evidence="7 8">NRRL B-30644</strain>
    </source>
</reference>
<dbReference type="InterPro" id="IPR003682">
    <property type="entry name" value="rRNA_ssu_MeTfrase_G"/>
</dbReference>
<evidence type="ECO:0000313" key="7">
    <source>
        <dbReference type="EMBL" id="KJD43000.1"/>
    </source>
</evidence>
<feature type="binding site" evidence="6">
    <location>
        <position position="79"/>
    </location>
    <ligand>
        <name>S-adenosyl-L-methionine</name>
        <dbReference type="ChEBI" id="CHEBI:59789"/>
    </ligand>
</feature>
<dbReference type="PIRSF" id="PIRSF003078">
    <property type="entry name" value="GidB"/>
    <property type="match status" value="1"/>
</dbReference>
<dbReference type="PATRIC" id="fig|159743.3.peg.5572"/>
<evidence type="ECO:0000256" key="4">
    <source>
        <dbReference type="ARBA" id="ARBA00022679"/>
    </source>
</evidence>
<dbReference type="InterPro" id="IPR029063">
    <property type="entry name" value="SAM-dependent_MTases_sf"/>
</dbReference>
<evidence type="ECO:0000256" key="1">
    <source>
        <dbReference type="ARBA" id="ARBA00022490"/>
    </source>
</evidence>
<keyword evidence="5 6" id="KW-0949">S-adenosyl-L-methionine</keyword>
<name>A0A0D7WV02_9BACL</name>
<dbReference type="EMBL" id="JTHP01000072">
    <property type="protein sequence ID" value="KJD43000.1"/>
    <property type="molecule type" value="Genomic_DNA"/>
</dbReference>
<sequence>MDAIQQQFKQRLAEHSIVINDSQLEQFETYYRVLVEWNEKMNLTGITERDAVYTKHFYDSLSLAFYVPLNDVESLADIGSGAGFPGIPLKICFPQIHLTIVDSLNKRIQFLAHVVEQLGLEDVELVHSRAEELGRKTGYRDSYDLVTARAVARLAVLNEFCLPFVREGGHFAAMKGSDPTEEIKEASYSLKELKGKIKHIQAFQLPVEDAARHMIIIEKRAATPRKYPRKPGTPLKTPLV</sequence>
<keyword evidence="8" id="KW-1185">Reference proteome</keyword>
<evidence type="ECO:0000256" key="5">
    <source>
        <dbReference type="ARBA" id="ARBA00022691"/>
    </source>
</evidence>
<feature type="binding site" evidence="6">
    <location>
        <position position="84"/>
    </location>
    <ligand>
        <name>S-adenosyl-L-methionine</name>
        <dbReference type="ChEBI" id="CHEBI:59789"/>
    </ligand>
</feature>
<keyword evidence="4 6" id="KW-0808">Transferase</keyword>
<dbReference type="PANTHER" id="PTHR31760:SF0">
    <property type="entry name" value="S-ADENOSYL-L-METHIONINE-DEPENDENT METHYLTRANSFERASES SUPERFAMILY PROTEIN"/>
    <property type="match status" value="1"/>
</dbReference>
<organism evidence="7 8">
    <name type="scientific">Paenibacillus terrae</name>
    <dbReference type="NCBI Taxonomy" id="159743"/>
    <lineage>
        <taxon>Bacteria</taxon>
        <taxon>Bacillati</taxon>
        <taxon>Bacillota</taxon>
        <taxon>Bacilli</taxon>
        <taxon>Bacillales</taxon>
        <taxon>Paenibacillaceae</taxon>
        <taxon>Paenibacillus</taxon>
    </lineage>
</organism>
<dbReference type="Proteomes" id="UP000032534">
    <property type="component" value="Unassembled WGS sequence"/>
</dbReference>
<dbReference type="SUPFAM" id="SSF53335">
    <property type="entry name" value="S-adenosyl-L-methionine-dependent methyltransferases"/>
    <property type="match status" value="1"/>
</dbReference>
<comment type="function">
    <text evidence="6">Specifically methylates the N7 position of guanine in position 535 of 16S rRNA.</text>
</comment>
<comment type="subcellular location">
    <subcellularLocation>
        <location evidence="6">Cytoplasm</location>
    </subcellularLocation>
</comment>